<evidence type="ECO:0000313" key="1">
    <source>
        <dbReference type="EMBL" id="KAG7194582.1"/>
    </source>
</evidence>
<dbReference type="AlphaFoldDB" id="A0A9P8AJY4"/>
<comment type="caution">
    <text evidence="1">The sequence shown here is derived from an EMBL/GenBank/DDBJ whole genome shotgun (WGS) entry which is preliminary data.</text>
</comment>
<dbReference type="RefSeq" id="XP_043050129.1">
    <property type="nucleotide sequence ID" value="XM_043194932.1"/>
</dbReference>
<gene>
    <name evidence="1" type="ORF">KQ657_004256</name>
</gene>
<protein>
    <submittedName>
        <fullName evidence="1">Uncharacterized protein</fullName>
    </submittedName>
</protein>
<sequence length="267" mass="30457">MDKILKHPVLREPAKWIPHLRQQHSLDLELKGFYNVNALIHNPLVKGLEATQSSVRTSRESTVVQMGSSNFTTAVSKLASAVKFSRGALMRVIIGKDRQDKQLGLMPLIGGTKHEESLFTPMYVYNNKNYLKHVLFGDLLWRKYAIPFKFKFNNRLNRGILSSIVERDVVQLAENLYKQKILELLPDKAISTISLQKGRGLILTTKGESLVLFRDSVPVINLAKIWPEFEMPDAATELAISYKDHEELCCCIFSFIDFMPELSCQVY</sequence>
<evidence type="ECO:0000313" key="2">
    <source>
        <dbReference type="Proteomes" id="UP000790833"/>
    </source>
</evidence>
<name>A0A9P8AJY4_9ASCO</name>
<dbReference type="Proteomes" id="UP000790833">
    <property type="component" value="Unassembled WGS sequence"/>
</dbReference>
<dbReference type="GeneID" id="66117630"/>
<organism evidence="1 2">
    <name type="scientific">Scheffersomyces spartinae</name>
    <dbReference type="NCBI Taxonomy" id="45513"/>
    <lineage>
        <taxon>Eukaryota</taxon>
        <taxon>Fungi</taxon>
        <taxon>Dikarya</taxon>
        <taxon>Ascomycota</taxon>
        <taxon>Saccharomycotina</taxon>
        <taxon>Pichiomycetes</taxon>
        <taxon>Debaryomycetaceae</taxon>
        <taxon>Scheffersomyces</taxon>
    </lineage>
</organism>
<keyword evidence="2" id="KW-1185">Reference proteome</keyword>
<reference evidence="1" key="1">
    <citation type="submission" date="2021-03" db="EMBL/GenBank/DDBJ databases">
        <authorList>
            <person name="Palmer J.M."/>
        </authorList>
    </citation>
    <scope>NUCLEOTIDE SEQUENCE</scope>
    <source>
        <strain evidence="1">ARV_011</strain>
    </source>
</reference>
<proteinExistence type="predicted"/>
<dbReference type="EMBL" id="JAHMUF010000006">
    <property type="protein sequence ID" value="KAG7194582.1"/>
    <property type="molecule type" value="Genomic_DNA"/>
</dbReference>
<dbReference type="OrthoDB" id="4015782at2759"/>
<accession>A0A9P8AJY4</accession>